<dbReference type="EMBL" id="HACA01014995">
    <property type="protein sequence ID" value="CDW32356.1"/>
    <property type="molecule type" value="Transcribed_RNA"/>
</dbReference>
<accession>A0A0K2U3U0</accession>
<sequence>MYRILIYHNVIEIP</sequence>
<protein>
    <submittedName>
        <fullName evidence="1">Uncharacterized protein</fullName>
    </submittedName>
</protein>
<organism evidence="1">
    <name type="scientific">Lepeophtheirus salmonis</name>
    <name type="common">Salmon louse</name>
    <name type="synonym">Caligus salmonis</name>
    <dbReference type="NCBI Taxonomy" id="72036"/>
    <lineage>
        <taxon>Eukaryota</taxon>
        <taxon>Metazoa</taxon>
        <taxon>Ecdysozoa</taxon>
        <taxon>Arthropoda</taxon>
        <taxon>Crustacea</taxon>
        <taxon>Multicrustacea</taxon>
        <taxon>Hexanauplia</taxon>
        <taxon>Copepoda</taxon>
        <taxon>Siphonostomatoida</taxon>
        <taxon>Caligidae</taxon>
        <taxon>Lepeophtheirus</taxon>
    </lineage>
</organism>
<name>A0A0K2U3U0_LEPSM</name>
<proteinExistence type="predicted"/>
<evidence type="ECO:0000313" key="1">
    <source>
        <dbReference type="EMBL" id="CDW32356.1"/>
    </source>
</evidence>
<reference evidence="1" key="1">
    <citation type="submission" date="2014-05" db="EMBL/GenBank/DDBJ databases">
        <authorList>
            <person name="Chronopoulou M."/>
        </authorList>
    </citation>
    <scope>NUCLEOTIDE SEQUENCE</scope>
    <source>
        <tissue evidence="1">Whole organism</tissue>
    </source>
</reference>